<dbReference type="SMART" id="SM00895">
    <property type="entry name" value="FCD"/>
    <property type="match status" value="1"/>
</dbReference>
<dbReference type="InterPro" id="IPR036390">
    <property type="entry name" value="WH_DNA-bd_sf"/>
</dbReference>
<dbReference type="CDD" id="cd07377">
    <property type="entry name" value="WHTH_GntR"/>
    <property type="match status" value="1"/>
</dbReference>
<reference evidence="5 6" key="1">
    <citation type="submission" date="2020-07" db="EMBL/GenBank/DDBJ databases">
        <title>non toxigenic Corynebacterium sp. nov from a clinical source.</title>
        <authorList>
            <person name="Bernier A.-M."/>
            <person name="Bernard K."/>
        </authorList>
    </citation>
    <scope>NUCLEOTIDE SEQUENCE [LARGE SCALE GENOMIC DNA]</scope>
    <source>
        <strain evidence="6">NML 93-0612</strain>
    </source>
</reference>
<gene>
    <name evidence="5" type="ORF">HW450_10070</name>
</gene>
<name>A0A7G5FDJ2_9CORY</name>
<dbReference type="InterPro" id="IPR036388">
    <property type="entry name" value="WH-like_DNA-bd_sf"/>
</dbReference>
<evidence type="ECO:0000256" key="1">
    <source>
        <dbReference type="ARBA" id="ARBA00023015"/>
    </source>
</evidence>
<dbReference type="GO" id="GO:0003677">
    <property type="term" value="F:DNA binding"/>
    <property type="evidence" value="ECO:0007669"/>
    <property type="project" value="UniProtKB-KW"/>
</dbReference>
<dbReference type="Gene3D" id="1.20.120.530">
    <property type="entry name" value="GntR ligand-binding domain-like"/>
    <property type="match status" value="1"/>
</dbReference>
<protein>
    <submittedName>
        <fullName evidence="5">FadR family transcriptional regulator</fullName>
    </submittedName>
</protein>
<evidence type="ECO:0000256" key="2">
    <source>
        <dbReference type="ARBA" id="ARBA00023125"/>
    </source>
</evidence>
<dbReference type="RefSeq" id="WP_182385490.1">
    <property type="nucleotide sequence ID" value="NZ_CP059833.1"/>
</dbReference>
<dbReference type="Gene3D" id="1.10.10.10">
    <property type="entry name" value="Winged helix-like DNA-binding domain superfamily/Winged helix DNA-binding domain"/>
    <property type="match status" value="1"/>
</dbReference>
<evidence type="ECO:0000259" key="4">
    <source>
        <dbReference type="PROSITE" id="PS50949"/>
    </source>
</evidence>
<dbReference type="InterPro" id="IPR011711">
    <property type="entry name" value="GntR_C"/>
</dbReference>
<dbReference type="Pfam" id="PF07729">
    <property type="entry name" value="FCD"/>
    <property type="match status" value="1"/>
</dbReference>
<dbReference type="PANTHER" id="PTHR43537">
    <property type="entry name" value="TRANSCRIPTIONAL REGULATOR, GNTR FAMILY"/>
    <property type="match status" value="1"/>
</dbReference>
<dbReference type="Pfam" id="PF00392">
    <property type="entry name" value="GntR"/>
    <property type="match status" value="1"/>
</dbReference>
<keyword evidence="1" id="KW-0805">Transcription regulation</keyword>
<dbReference type="InterPro" id="IPR000524">
    <property type="entry name" value="Tscrpt_reg_HTH_GntR"/>
</dbReference>
<dbReference type="SMART" id="SM00345">
    <property type="entry name" value="HTH_GNTR"/>
    <property type="match status" value="1"/>
</dbReference>
<dbReference type="InterPro" id="IPR008920">
    <property type="entry name" value="TF_FadR/GntR_C"/>
</dbReference>
<evidence type="ECO:0000313" key="5">
    <source>
        <dbReference type="EMBL" id="QMV84683.1"/>
    </source>
</evidence>
<dbReference type="AlphaFoldDB" id="A0A7G5FDJ2"/>
<feature type="domain" description="HTH gntR-type" evidence="4">
    <location>
        <begin position="10"/>
        <end position="77"/>
    </location>
</feature>
<keyword evidence="2" id="KW-0238">DNA-binding</keyword>
<dbReference type="SUPFAM" id="SSF46785">
    <property type="entry name" value="Winged helix' DNA-binding domain"/>
    <property type="match status" value="1"/>
</dbReference>
<proteinExistence type="predicted"/>
<dbReference type="PANTHER" id="PTHR43537:SF44">
    <property type="entry name" value="GNTR FAMILY REGULATORY PROTEIN"/>
    <property type="match status" value="1"/>
</dbReference>
<dbReference type="EMBL" id="CP059833">
    <property type="protein sequence ID" value="QMV84683.1"/>
    <property type="molecule type" value="Genomic_DNA"/>
</dbReference>
<evidence type="ECO:0000313" key="6">
    <source>
        <dbReference type="Proteomes" id="UP000515570"/>
    </source>
</evidence>
<organism evidence="5 6">
    <name type="scientific">Corynebacterium hindlerae</name>
    <dbReference type="NCBI Taxonomy" id="699041"/>
    <lineage>
        <taxon>Bacteria</taxon>
        <taxon>Bacillati</taxon>
        <taxon>Actinomycetota</taxon>
        <taxon>Actinomycetes</taxon>
        <taxon>Mycobacteriales</taxon>
        <taxon>Corynebacteriaceae</taxon>
        <taxon>Corynebacterium</taxon>
    </lineage>
</organism>
<keyword evidence="3" id="KW-0804">Transcription</keyword>
<keyword evidence="6" id="KW-1185">Reference proteome</keyword>
<dbReference type="SUPFAM" id="SSF48008">
    <property type="entry name" value="GntR ligand-binding domain-like"/>
    <property type="match status" value="1"/>
</dbReference>
<dbReference type="PROSITE" id="PS50949">
    <property type="entry name" value="HTH_GNTR"/>
    <property type="match status" value="1"/>
</dbReference>
<dbReference type="Proteomes" id="UP000515570">
    <property type="component" value="Chromosome"/>
</dbReference>
<accession>A0A7G5FDJ2</accession>
<evidence type="ECO:0000256" key="3">
    <source>
        <dbReference type="ARBA" id="ARBA00023163"/>
    </source>
</evidence>
<sequence>MPTMPIRPHAPLLETVLDQIGSDIVSGKIKSGEKFTLQTLCESFSISRTVARETMRALEHLGMVSSSRRVGITVLPSSQWSVFSEPIIRWRLREPSQRNEQLSSLTALREAVAPRAAAIAAVAASQREGQRLRDLAATMRTLGADEEGTSEEYLNTNLEFHSLLLECSDNEMFSALIPSISAVIRARYDAGGFDAQPSNELLDTYDALAEAVFHRDDNAASQECAKLIALESATA</sequence>
<dbReference type="GO" id="GO:0003700">
    <property type="term" value="F:DNA-binding transcription factor activity"/>
    <property type="evidence" value="ECO:0007669"/>
    <property type="project" value="InterPro"/>
</dbReference>